<dbReference type="VEuPathDB" id="FungiDB:jhhlp_004907"/>
<dbReference type="EMBL" id="NLAX01000095">
    <property type="protein sequence ID" value="PKS08522.1"/>
    <property type="molecule type" value="Genomic_DNA"/>
</dbReference>
<dbReference type="AlphaFoldDB" id="A0A2N3N834"/>
<dbReference type="Proteomes" id="UP000233524">
    <property type="component" value="Unassembled WGS sequence"/>
</dbReference>
<gene>
    <name evidence="2" type="ORF">jhhlp_004907</name>
</gene>
<protein>
    <recommendedName>
        <fullName evidence="1">Heterokaryon incompatibility domain-containing protein</fullName>
    </recommendedName>
</protein>
<accession>A0A2N3N834</accession>
<evidence type="ECO:0000313" key="3">
    <source>
        <dbReference type="Proteomes" id="UP000233524"/>
    </source>
</evidence>
<keyword evidence="3" id="KW-1185">Reference proteome</keyword>
<evidence type="ECO:0000313" key="2">
    <source>
        <dbReference type="EMBL" id="PKS08522.1"/>
    </source>
</evidence>
<sequence length="589" mass="66903">MSQMDKFQYDDLPSDQAVIRYLILEPGQGDDPIICNIRTSPLASIPYFEAISYVWGNPELIFPITVSGKELLITRNLREALLQLRLPTNRRALWADGICINQSDNDEKAHQVALMGQLYTKANRTLICLGRDRDYTEEAEQVASLVTEVSDMVLKTLKSIKLDLNAFPFPDRDDPLLADERWGSLRMLFEQPWWDRGWVIQEAWLGRDVKMLWVDSEFEWLAVVRALSWINTRATEIYTRHAITMLAVHETQYGLRYPQEAMPLRVQKPSEYFPDVMDWTRSLQLTDQRDRIYAFMSLAKPGEIAAIVPDYKKPYLEVYRDFARKYINGSSDLKFLLLIDHNQESFDADYPSWVPRWDLRVVLENTPHMANFLPGTFFADAGVRTLTVRGRIIASVEFVSADVHWVMTGLSDIIKILRELMGTGISHPYTKFPAVLAFADAIVAGVHHAGRPTYRADRAAYINRLLEAGIPGTEVGDDNRFQKQAEGGDVGVFHSWVRAWGHTRRVIQTDRGHYGLAPGIASKGDVVCALAGASTLLTLRRVKNGEYKIVGPTYVVSAEATVSGDPLQLGSERDRYWQGWGVEEDIIIC</sequence>
<dbReference type="PANTHER" id="PTHR24148">
    <property type="entry name" value="ANKYRIN REPEAT DOMAIN-CONTAINING PROTEIN 39 HOMOLOG-RELATED"/>
    <property type="match status" value="1"/>
</dbReference>
<evidence type="ECO:0000259" key="1">
    <source>
        <dbReference type="Pfam" id="PF06985"/>
    </source>
</evidence>
<dbReference type="STRING" id="41688.A0A2N3N834"/>
<comment type="caution">
    <text evidence="2">The sequence shown here is derived from an EMBL/GenBank/DDBJ whole genome shotgun (WGS) entry which is preliminary data.</text>
</comment>
<dbReference type="InterPro" id="IPR010730">
    <property type="entry name" value="HET"/>
</dbReference>
<organism evidence="2 3">
    <name type="scientific">Lomentospora prolificans</name>
    <dbReference type="NCBI Taxonomy" id="41688"/>
    <lineage>
        <taxon>Eukaryota</taxon>
        <taxon>Fungi</taxon>
        <taxon>Dikarya</taxon>
        <taxon>Ascomycota</taxon>
        <taxon>Pezizomycotina</taxon>
        <taxon>Sordariomycetes</taxon>
        <taxon>Hypocreomycetidae</taxon>
        <taxon>Microascales</taxon>
        <taxon>Microascaceae</taxon>
        <taxon>Lomentospora</taxon>
    </lineage>
</organism>
<reference evidence="2 3" key="1">
    <citation type="journal article" date="2017" name="G3 (Bethesda)">
        <title>First Draft Genome Sequence of the Pathogenic Fungus Lomentospora prolificans (Formerly Scedosporium prolificans).</title>
        <authorList>
            <person name="Luo R."/>
            <person name="Zimin A."/>
            <person name="Workman R."/>
            <person name="Fan Y."/>
            <person name="Pertea G."/>
            <person name="Grossman N."/>
            <person name="Wear M.P."/>
            <person name="Jia B."/>
            <person name="Miller H."/>
            <person name="Casadevall A."/>
            <person name="Timp W."/>
            <person name="Zhang S.X."/>
            <person name="Salzberg S.L."/>
        </authorList>
    </citation>
    <scope>NUCLEOTIDE SEQUENCE [LARGE SCALE GENOMIC DNA]</scope>
    <source>
        <strain evidence="2 3">JHH-5317</strain>
    </source>
</reference>
<proteinExistence type="predicted"/>
<dbReference type="PANTHER" id="PTHR24148:SF64">
    <property type="entry name" value="HETEROKARYON INCOMPATIBILITY DOMAIN-CONTAINING PROTEIN"/>
    <property type="match status" value="1"/>
</dbReference>
<dbReference type="InParanoid" id="A0A2N3N834"/>
<dbReference type="Pfam" id="PF06985">
    <property type="entry name" value="HET"/>
    <property type="match status" value="1"/>
</dbReference>
<dbReference type="InterPro" id="IPR052895">
    <property type="entry name" value="HetReg/Transcr_Mod"/>
</dbReference>
<dbReference type="OrthoDB" id="2157530at2759"/>
<name>A0A2N3N834_9PEZI</name>
<feature type="domain" description="Heterokaryon incompatibility" evidence="1">
    <location>
        <begin position="48"/>
        <end position="202"/>
    </location>
</feature>